<proteinExistence type="predicted"/>
<accession>A0A8J6EUJ5</accession>
<keyword evidence="2" id="KW-1185">Reference proteome</keyword>
<comment type="caution">
    <text evidence="1">The sequence shown here is derived from an EMBL/GenBank/DDBJ whole genome shotgun (WGS) entry which is preliminary data.</text>
</comment>
<sequence>MKSARLLMHGESAANSGSDIYLQEKKNGWATIRSTQKYSSGNVKMFQCILHTIFVLATVPQLHTAACMATVSGTLPAGCICCRDKIGPCEP</sequence>
<dbReference type="Proteomes" id="UP000770717">
    <property type="component" value="Unassembled WGS sequence"/>
</dbReference>
<name>A0A8J6EUJ5_ELECQ</name>
<evidence type="ECO:0000313" key="1">
    <source>
        <dbReference type="EMBL" id="KAG9475061.1"/>
    </source>
</evidence>
<dbReference type="AlphaFoldDB" id="A0A8J6EUJ5"/>
<dbReference type="EMBL" id="WNTK01000012">
    <property type="protein sequence ID" value="KAG9475061.1"/>
    <property type="molecule type" value="Genomic_DNA"/>
</dbReference>
<evidence type="ECO:0000313" key="2">
    <source>
        <dbReference type="Proteomes" id="UP000770717"/>
    </source>
</evidence>
<protein>
    <submittedName>
        <fullName evidence="1">Uncharacterized protein</fullName>
    </submittedName>
</protein>
<organism evidence="1 2">
    <name type="scientific">Eleutherodactylus coqui</name>
    <name type="common">Puerto Rican coqui</name>
    <dbReference type="NCBI Taxonomy" id="57060"/>
    <lineage>
        <taxon>Eukaryota</taxon>
        <taxon>Metazoa</taxon>
        <taxon>Chordata</taxon>
        <taxon>Craniata</taxon>
        <taxon>Vertebrata</taxon>
        <taxon>Euteleostomi</taxon>
        <taxon>Amphibia</taxon>
        <taxon>Batrachia</taxon>
        <taxon>Anura</taxon>
        <taxon>Neobatrachia</taxon>
        <taxon>Hyloidea</taxon>
        <taxon>Eleutherodactylidae</taxon>
        <taxon>Eleutherodactylinae</taxon>
        <taxon>Eleutherodactylus</taxon>
        <taxon>Eleutherodactylus</taxon>
    </lineage>
</organism>
<gene>
    <name evidence="1" type="ORF">GDO78_003490</name>
</gene>
<reference evidence="1" key="1">
    <citation type="thesis" date="2020" institute="ProQuest LLC" country="789 East Eisenhower Parkway, Ann Arbor, MI, USA">
        <title>Comparative Genomics and Chromosome Evolution.</title>
        <authorList>
            <person name="Mudd A.B."/>
        </authorList>
    </citation>
    <scope>NUCLEOTIDE SEQUENCE</scope>
    <source>
        <strain evidence="1">HN-11 Male</strain>
        <tissue evidence="1">Kidney and liver</tissue>
    </source>
</reference>